<proteinExistence type="inferred from homology"/>
<dbReference type="SUPFAM" id="SSF53474">
    <property type="entry name" value="alpha/beta-Hydrolases"/>
    <property type="match status" value="1"/>
</dbReference>
<evidence type="ECO:0000259" key="3">
    <source>
        <dbReference type="Pfam" id="PF00561"/>
    </source>
</evidence>
<dbReference type="GO" id="GO:0016787">
    <property type="term" value="F:hydrolase activity"/>
    <property type="evidence" value="ECO:0007669"/>
    <property type="project" value="UniProtKB-KW"/>
</dbReference>
<dbReference type="EMBL" id="JAHCMY010000003">
    <property type="protein sequence ID" value="MBS9523886.1"/>
    <property type="molecule type" value="Genomic_DNA"/>
</dbReference>
<dbReference type="RefSeq" id="WP_213944761.1">
    <property type="nucleotide sequence ID" value="NZ_JAHBGI010000005.1"/>
</dbReference>
<keyword evidence="5" id="KW-1185">Reference proteome</keyword>
<dbReference type="Pfam" id="PF00561">
    <property type="entry name" value="Abhydrolase_1"/>
    <property type="match status" value="1"/>
</dbReference>
<dbReference type="InterPro" id="IPR029058">
    <property type="entry name" value="AB_hydrolase_fold"/>
</dbReference>
<dbReference type="PRINTS" id="PR00111">
    <property type="entry name" value="ABHYDROLASE"/>
</dbReference>
<dbReference type="FunFam" id="3.40.50.1820:FF:000042">
    <property type="entry name" value="probable strigolactone esterase DAD2"/>
    <property type="match status" value="1"/>
</dbReference>
<protein>
    <submittedName>
        <fullName evidence="4">Alpha/beta hydrolase</fullName>
    </submittedName>
</protein>
<comment type="caution">
    <text evidence="4">The sequence shown here is derived from an EMBL/GenBank/DDBJ whole genome shotgun (WGS) entry which is preliminary data.</text>
</comment>
<name>A0AAP2CIH1_9BACT</name>
<dbReference type="PANTHER" id="PTHR43039">
    <property type="entry name" value="ESTERASE-RELATED"/>
    <property type="match status" value="1"/>
</dbReference>
<sequence length="264" mass="29457">MTDVLKRNNVKRFGQGQQAIVFSHGYGCDQNMWRFVAPAFENDYQVVLFDHVGSGQSDQSQYDYQKYGSLEGYAEDVIDLLEELQLKEVIFVAHSVSSMIGALAAAERPDLFEKLIMIGPSPCYINDEAYFGGFSKSDIDELVQTLENNYMGWSSFITPVIVGNPEQPQLSEELNSSFCSMDPDIAKHFARVTFLGDNREDLKNVLVPTLVVQTHPDAIAPLEVGRYVEKNLPKGELIQLDASGHCPHLTAPELTIEAIKNYLG</sequence>
<reference evidence="4 5" key="1">
    <citation type="submission" date="2021-05" db="EMBL/GenBank/DDBJ databases">
        <authorList>
            <person name="Zhang Z.D."/>
            <person name="Osman G."/>
        </authorList>
    </citation>
    <scope>NUCLEOTIDE SEQUENCE [LARGE SCALE GENOMIC DNA]</scope>
    <source>
        <strain evidence="4 5">KCTC 32217</strain>
    </source>
</reference>
<gene>
    <name evidence="4" type="ORF">KI659_07645</name>
</gene>
<dbReference type="AlphaFoldDB" id="A0AAP2CIH1"/>
<organism evidence="4 5">
    <name type="scientific">Litoribacter ruber</name>
    <dbReference type="NCBI Taxonomy" id="702568"/>
    <lineage>
        <taxon>Bacteria</taxon>
        <taxon>Pseudomonadati</taxon>
        <taxon>Bacteroidota</taxon>
        <taxon>Cytophagia</taxon>
        <taxon>Cytophagales</taxon>
        <taxon>Cyclobacteriaceae</taxon>
        <taxon>Litoribacter</taxon>
    </lineage>
</organism>
<accession>A0AAP2CIH1</accession>
<dbReference type="Proteomes" id="UP001319104">
    <property type="component" value="Unassembled WGS sequence"/>
</dbReference>
<evidence type="ECO:0000313" key="5">
    <source>
        <dbReference type="Proteomes" id="UP001319104"/>
    </source>
</evidence>
<keyword evidence="2 4" id="KW-0378">Hydrolase</keyword>
<evidence type="ECO:0000256" key="1">
    <source>
        <dbReference type="ARBA" id="ARBA00008645"/>
    </source>
</evidence>
<dbReference type="InterPro" id="IPR000073">
    <property type="entry name" value="AB_hydrolase_1"/>
</dbReference>
<feature type="domain" description="AB hydrolase-1" evidence="3">
    <location>
        <begin position="19"/>
        <end position="252"/>
    </location>
</feature>
<dbReference type="Gene3D" id="3.40.50.1820">
    <property type="entry name" value="alpha/beta hydrolase"/>
    <property type="match status" value="1"/>
</dbReference>
<evidence type="ECO:0000313" key="4">
    <source>
        <dbReference type="EMBL" id="MBS9523886.1"/>
    </source>
</evidence>
<evidence type="ECO:0000256" key="2">
    <source>
        <dbReference type="ARBA" id="ARBA00022801"/>
    </source>
</evidence>
<comment type="similarity">
    <text evidence="1">Belongs to the AB hydrolase superfamily.</text>
</comment>